<proteinExistence type="predicted"/>
<protein>
    <submittedName>
        <fullName evidence="1">Uncharacterized protein</fullName>
    </submittedName>
</protein>
<keyword evidence="2" id="KW-1185">Reference proteome</keyword>
<organism evidence="1 2">
    <name type="scientific">Mycena albidolilacea</name>
    <dbReference type="NCBI Taxonomy" id="1033008"/>
    <lineage>
        <taxon>Eukaryota</taxon>
        <taxon>Fungi</taxon>
        <taxon>Dikarya</taxon>
        <taxon>Basidiomycota</taxon>
        <taxon>Agaricomycotina</taxon>
        <taxon>Agaricomycetes</taxon>
        <taxon>Agaricomycetidae</taxon>
        <taxon>Agaricales</taxon>
        <taxon>Marasmiineae</taxon>
        <taxon>Mycenaceae</taxon>
        <taxon>Mycena</taxon>
    </lineage>
</organism>
<dbReference type="EMBL" id="JARIHO010000077">
    <property type="protein sequence ID" value="KAJ7310828.1"/>
    <property type="molecule type" value="Genomic_DNA"/>
</dbReference>
<evidence type="ECO:0000313" key="2">
    <source>
        <dbReference type="Proteomes" id="UP001218218"/>
    </source>
</evidence>
<feature type="non-terminal residue" evidence="1">
    <location>
        <position position="50"/>
    </location>
</feature>
<dbReference type="Proteomes" id="UP001218218">
    <property type="component" value="Unassembled WGS sequence"/>
</dbReference>
<name>A0AAD6Z7F4_9AGAR</name>
<gene>
    <name evidence="1" type="ORF">DFH08DRAFT_667300</name>
</gene>
<dbReference type="AlphaFoldDB" id="A0AAD6Z7F4"/>
<accession>A0AAD6Z7F4</accession>
<reference evidence="1" key="1">
    <citation type="submission" date="2023-03" db="EMBL/GenBank/DDBJ databases">
        <title>Massive genome expansion in bonnet fungi (Mycena s.s.) driven by repeated elements and novel gene families across ecological guilds.</title>
        <authorList>
            <consortium name="Lawrence Berkeley National Laboratory"/>
            <person name="Harder C.B."/>
            <person name="Miyauchi S."/>
            <person name="Viragh M."/>
            <person name="Kuo A."/>
            <person name="Thoen E."/>
            <person name="Andreopoulos B."/>
            <person name="Lu D."/>
            <person name="Skrede I."/>
            <person name="Drula E."/>
            <person name="Henrissat B."/>
            <person name="Morin E."/>
            <person name="Kohler A."/>
            <person name="Barry K."/>
            <person name="LaButti K."/>
            <person name="Morin E."/>
            <person name="Salamov A."/>
            <person name="Lipzen A."/>
            <person name="Mereny Z."/>
            <person name="Hegedus B."/>
            <person name="Baldrian P."/>
            <person name="Stursova M."/>
            <person name="Weitz H."/>
            <person name="Taylor A."/>
            <person name="Grigoriev I.V."/>
            <person name="Nagy L.G."/>
            <person name="Martin F."/>
            <person name="Kauserud H."/>
        </authorList>
    </citation>
    <scope>NUCLEOTIDE SEQUENCE</scope>
    <source>
        <strain evidence="1">CBHHK002</strain>
    </source>
</reference>
<evidence type="ECO:0000313" key="1">
    <source>
        <dbReference type="EMBL" id="KAJ7310828.1"/>
    </source>
</evidence>
<sequence length="50" mass="5384">VSGNTVRYALRGVIYSGENHFTARVIKDNGAVWYHDGIETGSTTIAEGSI</sequence>
<feature type="non-terminal residue" evidence="1">
    <location>
        <position position="1"/>
    </location>
</feature>
<comment type="caution">
    <text evidence="1">The sequence shown here is derived from an EMBL/GenBank/DDBJ whole genome shotgun (WGS) entry which is preliminary data.</text>
</comment>